<comment type="similarity">
    <text evidence="1">Belongs to the protein kinase superfamily. CMGC Ser/Thr protein kinase family. CDC2/CDKX subfamily.</text>
</comment>
<dbReference type="GO" id="GO:0010389">
    <property type="term" value="P:regulation of G2/M transition of mitotic cell cycle"/>
    <property type="evidence" value="ECO:0007669"/>
    <property type="project" value="TreeGrafter"/>
</dbReference>
<keyword evidence="5" id="KW-0808">Transferase</keyword>
<evidence type="ECO:0000256" key="7">
    <source>
        <dbReference type="ARBA" id="ARBA00022777"/>
    </source>
</evidence>
<keyword evidence="6" id="KW-0547">Nucleotide-binding</keyword>
<evidence type="ECO:0000256" key="4">
    <source>
        <dbReference type="ARBA" id="ARBA00022553"/>
    </source>
</evidence>
<comment type="catalytic activity">
    <reaction evidence="10">
        <text>L-seryl-[protein] + ATP = O-phospho-L-seryl-[protein] + ADP + H(+)</text>
        <dbReference type="Rhea" id="RHEA:17989"/>
        <dbReference type="Rhea" id="RHEA-COMP:9863"/>
        <dbReference type="Rhea" id="RHEA-COMP:11604"/>
        <dbReference type="ChEBI" id="CHEBI:15378"/>
        <dbReference type="ChEBI" id="CHEBI:29999"/>
        <dbReference type="ChEBI" id="CHEBI:30616"/>
        <dbReference type="ChEBI" id="CHEBI:83421"/>
        <dbReference type="ChEBI" id="CHEBI:456216"/>
        <dbReference type="EC" id="2.7.11.22"/>
    </reaction>
</comment>
<dbReference type="PANTHER" id="PTHR24056">
    <property type="entry name" value="CELL DIVISION PROTEIN KINASE"/>
    <property type="match status" value="1"/>
</dbReference>
<keyword evidence="8" id="KW-0067">ATP-binding</keyword>
<feature type="domain" description="Protein kinase" evidence="11">
    <location>
        <begin position="36"/>
        <end position="443"/>
    </location>
</feature>
<evidence type="ECO:0000256" key="3">
    <source>
        <dbReference type="ARBA" id="ARBA00022527"/>
    </source>
</evidence>
<dbReference type="SUPFAM" id="SSF56112">
    <property type="entry name" value="Protein kinase-like (PK-like)"/>
    <property type="match status" value="1"/>
</dbReference>
<dbReference type="GO" id="GO:0010468">
    <property type="term" value="P:regulation of gene expression"/>
    <property type="evidence" value="ECO:0007669"/>
    <property type="project" value="TreeGrafter"/>
</dbReference>
<evidence type="ECO:0000256" key="2">
    <source>
        <dbReference type="ARBA" id="ARBA00012425"/>
    </source>
</evidence>
<keyword evidence="3" id="KW-0723">Serine/threonine-protein kinase</keyword>
<dbReference type="PANTHER" id="PTHR24056:SF548">
    <property type="entry name" value="CYCLIN-DEPENDENT KINASE A-1"/>
    <property type="match status" value="1"/>
</dbReference>
<dbReference type="GO" id="GO:0007165">
    <property type="term" value="P:signal transduction"/>
    <property type="evidence" value="ECO:0007669"/>
    <property type="project" value="TreeGrafter"/>
</dbReference>
<dbReference type="GO" id="GO:0005737">
    <property type="term" value="C:cytoplasm"/>
    <property type="evidence" value="ECO:0007669"/>
    <property type="project" value="TreeGrafter"/>
</dbReference>
<keyword evidence="4" id="KW-0597">Phosphoprotein</keyword>
<evidence type="ECO:0000256" key="5">
    <source>
        <dbReference type="ARBA" id="ARBA00022679"/>
    </source>
</evidence>
<evidence type="ECO:0000313" key="13">
    <source>
        <dbReference type="Proteomes" id="UP000075714"/>
    </source>
</evidence>
<proteinExistence type="inferred from homology"/>
<dbReference type="GO" id="GO:0004693">
    <property type="term" value="F:cyclin-dependent protein serine/threonine kinase activity"/>
    <property type="evidence" value="ECO:0007669"/>
    <property type="project" value="UniProtKB-EC"/>
</dbReference>
<dbReference type="Pfam" id="PF00069">
    <property type="entry name" value="Pkinase"/>
    <property type="match status" value="3"/>
</dbReference>
<dbReference type="Gene3D" id="1.10.510.10">
    <property type="entry name" value="Transferase(Phosphotransferase) domain 1"/>
    <property type="match status" value="2"/>
</dbReference>
<evidence type="ECO:0000259" key="11">
    <source>
        <dbReference type="PROSITE" id="PS50011"/>
    </source>
</evidence>
<dbReference type="InterPro" id="IPR011009">
    <property type="entry name" value="Kinase-like_dom_sf"/>
</dbReference>
<protein>
    <recommendedName>
        <fullName evidence="2">cyclin-dependent kinase</fullName>
        <ecNumber evidence="2">2.7.11.22</ecNumber>
    </recommendedName>
</protein>
<accession>A0A150G6W0</accession>
<dbReference type="GO" id="GO:0000082">
    <property type="term" value="P:G1/S transition of mitotic cell cycle"/>
    <property type="evidence" value="ECO:0007669"/>
    <property type="project" value="TreeGrafter"/>
</dbReference>
<dbReference type="GO" id="GO:0005634">
    <property type="term" value="C:nucleus"/>
    <property type="evidence" value="ECO:0007669"/>
    <property type="project" value="TreeGrafter"/>
</dbReference>
<reference evidence="13" key="1">
    <citation type="journal article" date="2016" name="Nat. Commun.">
        <title>The Gonium pectorale genome demonstrates co-option of cell cycle regulation during the evolution of multicellularity.</title>
        <authorList>
            <person name="Hanschen E.R."/>
            <person name="Marriage T.N."/>
            <person name="Ferris P.J."/>
            <person name="Hamaji T."/>
            <person name="Toyoda A."/>
            <person name="Fujiyama A."/>
            <person name="Neme R."/>
            <person name="Noguchi H."/>
            <person name="Minakuchi Y."/>
            <person name="Suzuki M."/>
            <person name="Kawai-Toyooka H."/>
            <person name="Smith D.R."/>
            <person name="Sparks H."/>
            <person name="Anderson J."/>
            <person name="Bakaric R."/>
            <person name="Luria V."/>
            <person name="Karger A."/>
            <person name="Kirschner M.W."/>
            <person name="Durand P.M."/>
            <person name="Michod R.E."/>
            <person name="Nozaki H."/>
            <person name="Olson B.J."/>
        </authorList>
    </citation>
    <scope>NUCLEOTIDE SEQUENCE [LARGE SCALE GENOMIC DNA]</scope>
    <source>
        <strain evidence="13">NIES-2863</strain>
    </source>
</reference>
<dbReference type="SMART" id="SM00220">
    <property type="entry name" value="S_TKc"/>
    <property type="match status" value="1"/>
</dbReference>
<dbReference type="FunFam" id="3.30.200.20:FF:000842">
    <property type="entry name" value="Cyclin-dependent kinase C-2, putative"/>
    <property type="match status" value="1"/>
</dbReference>
<dbReference type="EC" id="2.7.11.22" evidence="2"/>
<evidence type="ECO:0000256" key="8">
    <source>
        <dbReference type="ARBA" id="ARBA00022840"/>
    </source>
</evidence>
<dbReference type="STRING" id="33097.A0A150G6W0"/>
<dbReference type="GO" id="GO:0005524">
    <property type="term" value="F:ATP binding"/>
    <property type="evidence" value="ECO:0007669"/>
    <property type="project" value="UniProtKB-KW"/>
</dbReference>
<comment type="catalytic activity">
    <reaction evidence="9">
        <text>L-threonyl-[protein] + ATP = O-phospho-L-threonyl-[protein] + ADP + H(+)</text>
        <dbReference type="Rhea" id="RHEA:46608"/>
        <dbReference type="Rhea" id="RHEA-COMP:11060"/>
        <dbReference type="Rhea" id="RHEA-COMP:11605"/>
        <dbReference type="ChEBI" id="CHEBI:15378"/>
        <dbReference type="ChEBI" id="CHEBI:30013"/>
        <dbReference type="ChEBI" id="CHEBI:30616"/>
        <dbReference type="ChEBI" id="CHEBI:61977"/>
        <dbReference type="ChEBI" id="CHEBI:456216"/>
        <dbReference type="EC" id="2.7.11.22"/>
    </reaction>
</comment>
<sequence length="462" mass="49615">MELDSLLSRFGWCPSGGFTRTLDIKAFQTALQKYQYVRLGILGRGAYGTVYRVMNRETQQMHAVKQVRTTETGLCEATVREIATLRELQHGNIVSLRDVIASPSSSSAYLVMELLDTDLHSFICGLRGAPEECATIKASGRCCCPAARVLPRSLRVRRLAATALHRHVELSPRAPPRLRAPTSPSSIMFQVLSGLQHAHSHSVMHRDLKPQNILLSTTTEEASVGPADAPELATAASSPFSSTFSSASSSSSALSSSYGSGSDGAAAGWRPAGGGRAGPSLSRPAAASVRVWAKIADFGLARPFLPHGPESGAYTDWVITLYYRAPEVLLGSRSYGPGVDVWSAGCVLAEMLNAAPLFRADCEIALLRDMFAKLGTPGAAAAAGLPELARMQASFGFHPQQPMAKLVPALRHDPLGTDLLSRMLAINPLERLSASQALRHPWFDDIREREAAWATRAAARLC</sequence>
<dbReference type="GO" id="GO:0000307">
    <property type="term" value="C:cyclin-dependent protein kinase holoenzyme complex"/>
    <property type="evidence" value="ECO:0007669"/>
    <property type="project" value="TreeGrafter"/>
</dbReference>
<evidence type="ECO:0000256" key="6">
    <source>
        <dbReference type="ARBA" id="ARBA00022741"/>
    </source>
</evidence>
<dbReference type="AlphaFoldDB" id="A0A150G6W0"/>
<evidence type="ECO:0000256" key="9">
    <source>
        <dbReference type="ARBA" id="ARBA00047811"/>
    </source>
</evidence>
<dbReference type="InterPro" id="IPR050108">
    <property type="entry name" value="CDK"/>
</dbReference>
<dbReference type="Gene3D" id="3.30.200.20">
    <property type="entry name" value="Phosphorylase Kinase, domain 1"/>
    <property type="match status" value="1"/>
</dbReference>
<dbReference type="PROSITE" id="PS00108">
    <property type="entry name" value="PROTEIN_KINASE_ST"/>
    <property type="match status" value="1"/>
</dbReference>
<evidence type="ECO:0000256" key="1">
    <source>
        <dbReference type="ARBA" id="ARBA00006485"/>
    </source>
</evidence>
<dbReference type="GO" id="GO:0051445">
    <property type="term" value="P:regulation of meiotic cell cycle"/>
    <property type="evidence" value="ECO:0007669"/>
    <property type="project" value="TreeGrafter"/>
</dbReference>
<evidence type="ECO:0000313" key="12">
    <source>
        <dbReference type="EMBL" id="KXZ45606.1"/>
    </source>
</evidence>
<dbReference type="PROSITE" id="PS50011">
    <property type="entry name" value="PROTEIN_KINASE_DOM"/>
    <property type="match status" value="1"/>
</dbReference>
<gene>
    <name evidence="12" type="ORF">GPECTOR_53g99</name>
</gene>
<name>A0A150G6W0_GONPE</name>
<dbReference type="GO" id="GO:0030332">
    <property type="term" value="F:cyclin binding"/>
    <property type="evidence" value="ECO:0007669"/>
    <property type="project" value="TreeGrafter"/>
</dbReference>
<organism evidence="12 13">
    <name type="scientific">Gonium pectorale</name>
    <name type="common">Green alga</name>
    <dbReference type="NCBI Taxonomy" id="33097"/>
    <lineage>
        <taxon>Eukaryota</taxon>
        <taxon>Viridiplantae</taxon>
        <taxon>Chlorophyta</taxon>
        <taxon>core chlorophytes</taxon>
        <taxon>Chlorophyceae</taxon>
        <taxon>CS clade</taxon>
        <taxon>Chlamydomonadales</taxon>
        <taxon>Volvocaceae</taxon>
        <taxon>Gonium</taxon>
    </lineage>
</organism>
<dbReference type="EMBL" id="LSYV01000054">
    <property type="protein sequence ID" value="KXZ45606.1"/>
    <property type="molecule type" value="Genomic_DNA"/>
</dbReference>
<keyword evidence="13" id="KW-1185">Reference proteome</keyword>
<dbReference type="InterPro" id="IPR000719">
    <property type="entry name" value="Prot_kinase_dom"/>
</dbReference>
<comment type="caution">
    <text evidence="12">The sequence shown here is derived from an EMBL/GenBank/DDBJ whole genome shotgun (WGS) entry which is preliminary data.</text>
</comment>
<keyword evidence="7" id="KW-0418">Kinase</keyword>
<evidence type="ECO:0000256" key="10">
    <source>
        <dbReference type="ARBA" id="ARBA00048367"/>
    </source>
</evidence>
<dbReference type="Proteomes" id="UP000075714">
    <property type="component" value="Unassembled WGS sequence"/>
</dbReference>
<dbReference type="InterPro" id="IPR008271">
    <property type="entry name" value="Ser/Thr_kinase_AS"/>
</dbReference>